<protein>
    <recommendedName>
        <fullName evidence="5 6">Dephospho-CoA kinase</fullName>
        <ecNumber evidence="5 6">2.7.1.24</ecNumber>
    </recommendedName>
    <alternativeName>
        <fullName evidence="5">Dephosphocoenzyme A kinase</fullName>
    </alternativeName>
</protein>
<comment type="catalytic activity">
    <reaction evidence="5">
        <text>3'-dephospho-CoA + ATP = ADP + CoA + H(+)</text>
        <dbReference type="Rhea" id="RHEA:18245"/>
        <dbReference type="ChEBI" id="CHEBI:15378"/>
        <dbReference type="ChEBI" id="CHEBI:30616"/>
        <dbReference type="ChEBI" id="CHEBI:57287"/>
        <dbReference type="ChEBI" id="CHEBI:57328"/>
        <dbReference type="ChEBI" id="CHEBI:456216"/>
        <dbReference type="EC" id="2.7.1.24"/>
    </reaction>
</comment>
<dbReference type="Proteomes" id="UP000275137">
    <property type="component" value="Unassembled WGS sequence"/>
</dbReference>
<proteinExistence type="inferred from homology"/>
<dbReference type="GO" id="GO:0005524">
    <property type="term" value="F:ATP binding"/>
    <property type="evidence" value="ECO:0007669"/>
    <property type="project" value="UniProtKB-UniRule"/>
</dbReference>
<dbReference type="Pfam" id="PF01121">
    <property type="entry name" value="CoaE"/>
    <property type="match status" value="1"/>
</dbReference>
<organism evidence="7 8">
    <name type="scientific">Pseudomethylobacillus aquaticus</name>
    <dbReference type="NCBI Taxonomy" id="2676064"/>
    <lineage>
        <taxon>Bacteria</taxon>
        <taxon>Pseudomonadati</taxon>
        <taxon>Pseudomonadota</taxon>
        <taxon>Betaproteobacteria</taxon>
        <taxon>Nitrosomonadales</taxon>
        <taxon>Methylophilaceae</taxon>
        <taxon>Pseudomethylobacillus</taxon>
    </lineage>
</organism>
<evidence type="ECO:0000313" key="8">
    <source>
        <dbReference type="Proteomes" id="UP000275137"/>
    </source>
</evidence>
<dbReference type="HAMAP" id="MF_00376">
    <property type="entry name" value="Dephospho_CoA_kinase"/>
    <property type="match status" value="1"/>
</dbReference>
<dbReference type="PANTHER" id="PTHR10695">
    <property type="entry name" value="DEPHOSPHO-COA KINASE-RELATED"/>
    <property type="match status" value="1"/>
</dbReference>
<comment type="pathway">
    <text evidence="5">Cofactor biosynthesis; coenzyme A biosynthesis; CoA from (R)-pantothenate: step 5/5.</text>
</comment>
<comment type="subcellular location">
    <subcellularLocation>
        <location evidence="5">Cytoplasm</location>
    </subcellularLocation>
</comment>
<evidence type="ECO:0000256" key="2">
    <source>
        <dbReference type="ARBA" id="ARBA00022741"/>
    </source>
</evidence>
<keyword evidence="2 5" id="KW-0547">Nucleotide-binding</keyword>
<evidence type="ECO:0000256" key="5">
    <source>
        <dbReference type="HAMAP-Rule" id="MF_00376"/>
    </source>
</evidence>
<keyword evidence="5 7" id="KW-0808">Transferase</keyword>
<keyword evidence="4 5" id="KW-0173">Coenzyme A biosynthesis</keyword>
<dbReference type="EC" id="2.7.1.24" evidence="5 6"/>
<evidence type="ECO:0000256" key="6">
    <source>
        <dbReference type="NCBIfam" id="TIGR00152"/>
    </source>
</evidence>
<keyword evidence="5 7" id="KW-0418">Kinase</keyword>
<dbReference type="UniPathway" id="UPA00241">
    <property type="reaction ID" value="UER00356"/>
</dbReference>
<dbReference type="GO" id="GO:0004140">
    <property type="term" value="F:dephospho-CoA kinase activity"/>
    <property type="evidence" value="ECO:0007669"/>
    <property type="project" value="UniProtKB-UniRule"/>
</dbReference>
<dbReference type="GO" id="GO:0005737">
    <property type="term" value="C:cytoplasm"/>
    <property type="evidence" value="ECO:0007669"/>
    <property type="project" value="UniProtKB-SubCell"/>
</dbReference>
<dbReference type="CDD" id="cd02022">
    <property type="entry name" value="DPCK"/>
    <property type="match status" value="1"/>
</dbReference>
<dbReference type="SUPFAM" id="SSF52540">
    <property type="entry name" value="P-loop containing nucleoside triphosphate hydrolases"/>
    <property type="match status" value="1"/>
</dbReference>
<dbReference type="InterPro" id="IPR001977">
    <property type="entry name" value="Depp_CoAkinase"/>
</dbReference>
<dbReference type="EMBL" id="RJVP01000003">
    <property type="protein sequence ID" value="ROH86348.1"/>
    <property type="molecule type" value="Genomic_DNA"/>
</dbReference>
<dbReference type="Gene3D" id="3.40.50.300">
    <property type="entry name" value="P-loop containing nucleotide triphosphate hydrolases"/>
    <property type="match status" value="1"/>
</dbReference>
<gene>
    <name evidence="5" type="primary">coaE</name>
    <name evidence="7" type="ORF">ED236_07935</name>
</gene>
<comment type="similarity">
    <text evidence="1 5">Belongs to the CoaE family.</text>
</comment>
<feature type="binding site" evidence="5">
    <location>
        <begin position="11"/>
        <end position="16"/>
    </location>
    <ligand>
        <name>ATP</name>
        <dbReference type="ChEBI" id="CHEBI:30616"/>
    </ligand>
</feature>
<keyword evidence="8" id="KW-1185">Reference proteome</keyword>
<dbReference type="AlphaFoldDB" id="A0A3N0V1I3"/>
<dbReference type="PANTHER" id="PTHR10695:SF46">
    <property type="entry name" value="BIFUNCTIONAL COENZYME A SYNTHASE-RELATED"/>
    <property type="match status" value="1"/>
</dbReference>
<keyword evidence="5" id="KW-0963">Cytoplasm</keyword>
<evidence type="ECO:0000256" key="4">
    <source>
        <dbReference type="ARBA" id="ARBA00022993"/>
    </source>
</evidence>
<dbReference type="RefSeq" id="WP_123237412.1">
    <property type="nucleotide sequence ID" value="NZ_RJVP01000003.1"/>
</dbReference>
<reference evidence="7 8" key="1">
    <citation type="submission" date="2018-10" db="EMBL/GenBank/DDBJ databases">
        <authorList>
            <person name="Chen W.-M."/>
        </authorList>
    </citation>
    <scope>NUCLEOTIDE SEQUENCE [LARGE SCALE GENOMIC DNA]</scope>
    <source>
        <strain evidence="7 8">H-5</strain>
    </source>
</reference>
<evidence type="ECO:0000313" key="7">
    <source>
        <dbReference type="EMBL" id="ROH86348.1"/>
    </source>
</evidence>
<comment type="caution">
    <text evidence="7">The sequence shown here is derived from an EMBL/GenBank/DDBJ whole genome shotgun (WGS) entry which is preliminary data.</text>
</comment>
<keyword evidence="3 5" id="KW-0067">ATP-binding</keyword>
<dbReference type="InterPro" id="IPR027417">
    <property type="entry name" value="P-loop_NTPase"/>
</dbReference>
<dbReference type="GO" id="GO:0015937">
    <property type="term" value="P:coenzyme A biosynthetic process"/>
    <property type="evidence" value="ECO:0007669"/>
    <property type="project" value="UniProtKB-UniRule"/>
</dbReference>
<name>A0A3N0V1I3_9PROT</name>
<dbReference type="PROSITE" id="PS51219">
    <property type="entry name" value="DPCK"/>
    <property type="match status" value="1"/>
</dbReference>
<dbReference type="NCBIfam" id="TIGR00152">
    <property type="entry name" value="dephospho-CoA kinase"/>
    <property type="match status" value="1"/>
</dbReference>
<accession>A0A3N0V1I3</accession>
<evidence type="ECO:0000256" key="1">
    <source>
        <dbReference type="ARBA" id="ARBA00009018"/>
    </source>
</evidence>
<evidence type="ECO:0000256" key="3">
    <source>
        <dbReference type="ARBA" id="ARBA00022840"/>
    </source>
</evidence>
<comment type="function">
    <text evidence="5">Catalyzes the phosphorylation of the 3'-hydroxyl group of dephosphocoenzyme A to form coenzyme A.</text>
</comment>
<sequence>MYVVGLTGGIGAGKSEAAKMFAALNVPIVDVDVISHHLTEVGQPSLQKIADAFGSGILTAEGTLDRSALREQVFSSDAARRKLEAILHPAIHAAAVRQLSSNSAAPYQILAIPLLFETDRYRGLVNRTLLIDCAESLQISRTLQRNGMTEATVRAIIAAQASRSFRKALANDVIDNSGSIEQLREQVAFLHKKYLVACLELE</sequence>